<dbReference type="EMBL" id="NVUU01000076">
    <property type="protein sequence ID" value="PCI93008.1"/>
    <property type="molecule type" value="Genomic_DNA"/>
</dbReference>
<proteinExistence type="predicted"/>
<dbReference type="Proteomes" id="UP000217838">
    <property type="component" value="Unassembled WGS sequence"/>
</dbReference>
<accession>A0A2A4YDT3</accession>
<reference evidence="2" key="1">
    <citation type="submission" date="2017-08" db="EMBL/GenBank/DDBJ databases">
        <title>A dynamic microbial community with high functional redundancy inhabits the cold, oxic subseafloor aquifer.</title>
        <authorList>
            <person name="Tully B.J."/>
            <person name="Wheat C.G."/>
            <person name="Glazer B.T."/>
            <person name="Huber J.A."/>
        </authorList>
    </citation>
    <scope>NUCLEOTIDE SEQUENCE [LARGE SCALE GENOMIC DNA]</scope>
</reference>
<comment type="caution">
    <text evidence="1">The sequence shown here is derived from an EMBL/GenBank/DDBJ whole genome shotgun (WGS) entry which is preliminary data.</text>
</comment>
<name>A0A2A4YDT3_UNCAE</name>
<evidence type="ECO:0000313" key="1">
    <source>
        <dbReference type="EMBL" id="PCI93008.1"/>
    </source>
</evidence>
<dbReference type="AlphaFoldDB" id="A0A2A4YDT3"/>
<sequence length="417" mass="47424">MRRLFSVFCFLLPVLSFAEASYELMIDRYMSPYAGAEDLLTLYRSVEKKEDMLLPPKDLPSRRFWPTVGRWAELSLFWDPLARLTVTLQHELFGHGYRVRSLKDTQFCGIKVDWPLPYGASGGATGFNYREEIKASDILSVVIAGSESEYILANTLNSKWTSDGTIDARVAKLYTNTKLGTLQYAYATKQKDVKGSENSGNDIISYIRLVNAIYPDDHMSLSKVRKAMRWNLVDATIYNAMFASWYYIFTGKKSPHWMIPLGKELYYLPSISTHLAPYGIEYSFDNYLRYKDRAIFAYFKSGSYAGLSYGGFGLQYDEMFKFSSVSYGIRLHTFLQPRFTTSLKLMDLEKGKKPSPKARANLESLRPGGALSIISKYRINDTYTFFYSDIGVKTAGYIPGFQLKGGPVVRIGISGMF</sequence>
<evidence type="ECO:0000313" key="2">
    <source>
        <dbReference type="Proteomes" id="UP000217838"/>
    </source>
</evidence>
<protein>
    <submittedName>
        <fullName evidence="1">Uncharacterized protein</fullName>
    </submittedName>
</protein>
<gene>
    <name evidence="1" type="ORF">COB11_06120</name>
</gene>
<organism evidence="1 2">
    <name type="scientific">Aerophobetes bacterium</name>
    <dbReference type="NCBI Taxonomy" id="2030807"/>
    <lineage>
        <taxon>Bacteria</taxon>
        <taxon>Candidatus Aerophobota</taxon>
    </lineage>
</organism>